<dbReference type="Proteomes" id="UP000008177">
    <property type="component" value="Unplaced contigs"/>
</dbReference>
<dbReference type="InParanoid" id="G2Y8I7"/>
<gene>
    <name evidence="1" type="ORF">BofuT4_P105520.1</name>
</gene>
<sequence>MRGIPSRLSKMDLKWMPNRHWVQMMIFQENVPCQIMRKHEKRSRRRRTCRL</sequence>
<name>G2Y8I7_BOTF4</name>
<accession>G2Y8I7</accession>
<reference evidence="2" key="1">
    <citation type="journal article" date="2011" name="PLoS Genet.">
        <title>Genomic analysis of the necrotrophic fungal pathogens Sclerotinia sclerotiorum and Botrytis cinerea.</title>
        <authorList>
            <person name="Amselem J."/>
            <person name="Cuomo C.A."/>
            <person name="van Kan J.A."/>
            <person name="Viaud M."/>
            <person name="Benito E.P."/>
            <person name="Couloux A."/>
            <person name="Coutinho P.M."/>
            <person name="de Vries R.P."/>
            <person name="Dyer P.S."/>
            <person name="Fillinger S."/>
            <person name="Fournier E."/>
            <person name="Gout L."/>
            <person name="Hahn M."/>
            <person name="Kohn L."/>
            <person name="Lapalu N."/>
            <person name="Plummer K.M."/>
            <person name="Pradier J.M."/>
            <person name="Quevillon E."/>
            <person name="Sharon A."/>
            <person name="Simon A."/>
            <person name="ten Have A."/>
            <person name="Tudzynski B."/>
            <person name="Tudzynski P."/>
            <person name="Wincker P."/>
            <person name="Andrew M."/>
            <person name="Anthouard V."/>
            <person name="Beever R.E."/>
            <person name="Beffa R."/>
            <person name="Benoit I."/>
            <person name="Bouzid O."/>
            <person name="Brault B."/>
            <person name="Chen Z."/>
            <person name="Choquer M."/>
            <person name="Collemare J."/>
            <person name="Cotton P."/>
            <person name="Danchin E.G."/>
            <person name="Da Silva C."/>
            <person name="Gautier A."/>
            <person name="Giraud C."/>
            <person name="Giraud T."/>
            <person name="Gonzalez C."/>
            <person name="Grossetete S."/>
            <person name="Guldener U."/>
            <person name="Henrissat B."/>
            <person name="Howlett B.J."/>
            <person name="Kodira C."/>
            <person name="Kretschmer M."/>
            <person name="Lappartient A."/>
            <person name="Leroch M."/>
            <person name="Levis C."/>
            <person name="Mauceli E."/>
            <person name="Neuveglise C."/>
            <person name="Oeser B."/>
            <person name="Pearson M."/>
            <person name="Poulain J."/>
            <person name="Poussereau N."/>
            <person name="Quesneville H."/>
            <person name="Rascle C."/>
            <person name="Schumacher J."/>
            <person name="Segurens B."/>
            <person name="Sexton A."/>
            <person name="Silva E."/>
            <person name="Sirven C."/>
            <person name="Soanes D.M."/>
            <person name="Talbot N.J."/>
            <person name="Templeton M."/>
            <person name="Yandava C."/>
            <person name="Yarden O."/>
            <person name="Zeng Q."/>
            <person name="Rollins J.A."/>
            <person name="Lebrun M.H."/>
            <person name="Dickman M."/>
        </authorList>
    </citation>
    <scope>NUCLEOTIDE SEQUENCE [LARGE SCALE GENOMIC DNA]</scope>
    <source>
        <strain evidence="2">T4</strain>
    </source>
</reference>
<dbReference type="AlphaFoldDB" id="G2Y8I7"/>
<organism evidence="1 2">
    <name type="scientific">Botryotinia fuckeliana (strain T4)</name>
    <name type="common">Noble rot fungus</name>
    <name type="synonym">Botrytis cinerea</name>
    <dbReference type="NCBI Taxonomy" id="999810"/>
    <lineage>
        <taxon>Eukaryota</taxon>
        <taxon>Fungi</taxon>
        <taxon>Dikarya</taxon>
        <taxon>Ascomycota</taxon>
        <taxon>Pezizomycotina</taxon>
        <taxon>Leotiomycetes</taxon>
        <taxon>Helotiales</taxon>
        <taxon>Sclerotiniaceae</taxon>
        <taxon>Botrytis</taxon>
    </lineage>
</organism>
<evidence type="ECO:0000313" key="2">
    <source>
        <dbReference type="Proteomes" id="UP000008177"/>
    </source>
</evidence>
<evidence type="ECO:0000313" key="1">
    <source>
        <dbReference type="EMBL" id="CCD48894.1"/>
    </source>
</evidence>
<protein>
    <submittedName>
        <fullName evidence="1">Uncharacterized protein</fullName>
    </submittedName>
</protein>
<dbReference type="HOGENOM" id="CLU_3106078_0_0_1"/>
<dbReference type="EMBL" id="FQ790299">
    <property type="protein sequence ID" value="CCD48894.1"/>
    <property type="molecule type" value="Genomic_DNA"/>
</dbReference>
<proteinExistence type="predicted"/>